<evidence type="ECO:0000256" key="1">
    <source>
        <dbReference type="SAM" id="MobiDB-lite"/>
    </source>
</evidence>
<proteinExistence type="predicted"/>
<dbReference type="Proteomes" id="UP001054945">
    <property type="component" value="Unassembled WGS sequence"/>
</dbReference>
<keyword evidence="3" id="KW-1185">Reference proteome</keyword>
<dbReference type="EMBL" id="BPLR01014417">
    <property type="protein sequence ID" value="GIY68662.1"/>
    <property type="molecule type" value="Genomic_DNA"/>
</dbReference>
<dbReference type="AlphaFoldDB" id="A0AAV4VEC4"/>
<feature type="compositionally biased region" description="Basic and acidic residues" evidence="1">
    <location>
        <begin position="261"/>
        <end position="270"/>
    </location>
</feature>
<reference evidence="2 3" key="1">
    <citation type="submission" date="2021-06" db="EMBL/GenBank/DDBJ databases">
        <title>Caerostris extrusa draft genome.</title>
        <authorList>
            <person name="Kono N."/>
            <person name="Arakawa K."/>
        </authorList>
    </citation>
    <scope>NUCLEOTIDE SEQUENCE [LARGE SCALE GENOMIC DNA]</scope>
</reference>
<comment type="caution">
    <text evidence="2">The sequence shown here is derived from an EMBL/GenBank/DDBJ whole genome shotgun (WGS) entry which is preliminary data.</text>
</comment>
<evidence type="ECO:0000313" key="2">
    <source>
        <dbReference type="EMBL" id="GIY68662.1"/>
    </source>
</evidence>
<name>A0AAV4VEC4_CAEEX</name>
<evidence type="ECO:0000313" key="3">
    <source>
        <dbReference type="Proteomes" id="UP001054945"/>
    </source>
</evidence>
<feature type="region of interest" description="Disordered" evidence="1">
    <location>
        <begin position="229"/>
        <end position="270"/>
    </location>
</feature>
<sequence>MRVFDGLKNLIILDQLKKKVSSDARNHFIDVWCDWLTPEELVEKMDSYDNLRIRKGNRTLLGADLLRTAGIVLNLQKGQWFFSGTPHQQYNFAAPPPDIKSLLVMLPVNHPCQLRKNEGAHLSRQQLIELIYHLQNYEKCFQPGVGPTPFVDHRINTGNHLPVHVPHYRTSPVLKHFGMTCTSPLRPLRKCDRPPRKTRQLVFHRSLLVPPRDVPVEIRGGTRMPMQISFLPVPSSEQIKDSREDIPENSSATGGAENSVLDDKDKEKDD</sequence>
<organism evidence="2 3">
    <name type="scientific">Caerostris extrusa</name>
    <name type="common">Bark spider</name>
    <name type="synonym">Caerostris bankana</name>
    <dbReference type="NCBI Taxonomy" id="172846"/>
    <lineage>
        <taxon>Eukaryota</taxon>
        <taxon>Metazoa</taxon>
        <taxon>Ecdysozoa</taxon>
        <taxon>Arthropoda</taxon>
        <taxon>Chelicerata</taxon>
        <taxon>Arachnida</taxon>
        <taxon>Araneae</taxon>
        <taxon>Araneomorphae</taxon>
        <taxon>Entelegynae</taxon>
        <taxon>Araneoidea</taxon>
        <taxon>Araneidae</taxon>
        <taxon>Caerostris</taxon>
    </lineage>
</organism>
<gene>
    <name evidence="2" type="primary">AVEN_44542_1</name>
    <name evidence="2" type="ORF">CEXT_529161</name>
</gene>
<protein>
    <submittedName>
        <fullName evidence="2">Uncharacterized protein</fullName>
    </submittedName>
</protein>
<accession>A0AAV4VEC4</accession>